<feature type="compositionally biased region" description="Basic residues" evidence="1">
    <location>
        <begin position="39"/>
        <end position="50"/>
    </location>
</feature>
<keyword evidence="2" id="KW-0472">Membrane</keyword>
<dbReference type="AlphaFoldDB" id="A0A1H9PBH7"/>
<feature type="region of interest" description="Disordered" evidence="1">
    <location>
        <begin position="1"/>
        <end position="50"/>
    </location>
</feature>
<name>A0A1H9PBH7_9BACI</name>
<gene>
    <name evidence="3" type="ORF">SAMN05518684_101232</name>
</gene>
<keyword evidence="2" id="KW-1133">Transmembrane helix</keyword>
<feature type="compositionally biased region" description="Polar residues" evidence="1">
    <location>
        <begin position="1"/>
        <end position="11"/>
    </location>
</feature>
<evidence type="ECO:0000313" key="4">
    <source>
        <dbReference type="Proteomes" id="UP000198571"/>
    </source>
</evidence>
<protein>
    <submittedName>
        <fullName evidence="3">Uncharacterized protein</fullName>
    </submittedName>
</protein>
<evidence type="ECO:0000256" key="1">
    <source>
        <dbReference type="SAM" id="MobiDB-lite"/>
    </source>
</evidence>
<keyword evidence="4" id="KW-1185">Reference proteome</keyword>
<evidence type="ECO:0000313" key="3">
    <source>
        <dbReference type="EMBL" id="SER45556.1"/>
    </source>
</evidence>
<proteinExistence type="predicted"/>
<evidence type="ECO:0000256" key="2">
    <source>
        <dbReference type="SAM" id="Phobius"/>
    </source>
</evidence>
<organism evidence="3 4">
    <name type="scientific">Salipaludibacillus aurantiacus</name>
    <dbReference type="NCBI Taxonomy" id="1601833"/>
    <lineage>
        <taxon>Bacteria</taxon>
        <taxon>Bacillati</taxon>
        <taxon>Bacillota</taxon>
        <taxon>Bacilli</taxon>
        <taxon>Bacillales</taxon>
        <taxon>Bacillaceae</taxon>
    </lineage>
</organism>
<feature type="compositionally biased region" description="Basic and acidic residues" evidence="1">
    <location>
        <begin position="13"/>
        <end position="24"/>
    </location>
</feature>
<sequence>MSYELKNQASGKEQWDIKTEEHPYSKPSEFPPRKELHNNRQKLKLRKDKKRKQKRLNFPLVRVWLILFLFLVGFVATSPLWMAK</sequence>
<keyword evidence="2" id="KW-0812">Transmembrane</keyword>
<reference evidence="4" key="1">
    <citation type="submission" date="2016-10" db="EMBL/GenBank/DDBJ databases">
        <authorList>
            <person name="Varghese N."/>
            <person name="Submissions S."/>
        </authorList>
    </citation>
    <scope>NUCLEOTIDE SEQUENCE [LARGE SCALE GENOMIC DNA]</scope>
    <source>
        <strain evidence="4">S9</strain>
    </source>
</reference>
<dbReference type="EMBL" id="FOGT01000001">
    <property type="protein sequence ID" value="SER45556.1"/>
    <property type="molecule type" value="Genomic_DNA"/>
</dbReference>
<dbReference type="Proteomes" id="UP000198571">
    <property type="component" value="Unassembled WGS sequence"/>
</dbReference>
<feature type="transmembrane region" description="Helical" evidence="2">
    <location>
        <begin position="56"/>
        <end position="81"/>
    </location>
</feature>
<accession>A0A1H9PBH7</accession>
<dbReference type="STRING" id="1601833.SAMN05518684_101232"/>